<dbReference type="InterPro" id="IPR011335">
    <property type="entry name" value="Restrct_endonuc-II-like"/>
</dbReference>
<dbReference type="Pfam" id="PF04471">
    <property type="entry name" value="Mrr_cat"/>
    <property type="match status" value="1"/>
</dbReference>
<comment type="caution">
    <text evidence="2">The sequence shown here is derived from an EMBL/GenBank/DDBJ whole genome shotgun (WGS) entry which is preliminary data.</text>
</comment>
<proteinExistence type="predicted"/>
<evidence type="ECO:0000313" key="3">
    <source>
        <dbReference type="Proteomes" id="UP000660611"/>
    </source>
</evidence>
<reference evidence="2" key="1">
    <citation type="submission" date="2021-01" db="EMBL/GenBank/DDBJ databases">
        <title>Whole genome shotgun sequence of Dactylosporangium siamense NBRC 106093.</title>
        <authorList>
            <person name="Komaki H."/>
            <person name="Tamura T."/>
        </authorList>
    </citation>
    <scope>NUCLEOTIDE SEQUENCE</scope>
    <source>
        <strain evidence="2">NBRC 106093</strain>
    </source>
</reference>
<name>A0A919PYF1_9ACTN</name>
<dbReference type="GO" id="GO:0009307">
    <property type="term" value="P:DNA restriction-modification system"/>
    <property type="evidence" value="ECO:0007669"/>
    <property type="project" value="InterPro"/>
</dbReference>
<dbReference type="Gene3D" id="3.40.1350.10">
    <property type="match status" value="1"/>
</dbReference>
<protein>
    <recommendedName>
        <fullName evidence="1">Restriction endonuclease type IV Mrr domain-containing protein</fullName>
    </recommendedName>
</protein>
<keyword evidence="3" id="KW-1185">Reference proteome</keyword>
<dbReference type="InterPro" id="IPR007560">
    <property type="entry name" value="Restrct_endonuc_IV_Mrr"/>
</dbReference>
<dbReference type="Proteomes" id="UP000660611">
    <property type="component" value="Unassembled WGS sequence"/>
</dbReference>
<feature type="domain" description="Restriction endonuclease type IV Mrr" evidence="1">
    <location>
        <begin position="21"/>
        <end position="135"/>
    </location>
</feature>
<sequence length="186" mass="19806">MSAVSNGFVAGEEDHWPAFDVTPKAYEEAVAAIATSMDLDLVGWNVNHLDPVEGLDGTYVMDVTARFRLAGMDFLILFECKRHKDPVKRSDVQVLLAKLQSTGAQKGVVVAATGFQSGALQFAEAHGIACVRLVDTAWTYLTRHPATAAPPVPTGGYSAYAMTADGEDSYDFTPLDGAARATLIPG</sequence>
<evidence type="ECO:0000259" key="1">
    <source>
        <dbReference type="Pfam" id="PF04471"/>
    </source>
</evidence>
<organism evidence="2 3">
    <name type="scientific">Dactylosporangium siamense</name>
    <dbReference type="NCBI Taxonomy" id="685454"/>
    <lineage>
        <taxon>Bacteria</taxon>
        <taxon>Bacillati</taxon>
        <taxon>Actinomycetota</taxon>
        <taxon>Actinomycetes</taxon>
        <taxon>Micromonosporales</taxon>
        <taxon>Micromonosporaceae</taxon>
        <taxon>Dactylosporangium</taxon>
    </lineage>
</organism>
<dbReference type="SUPFAM" id="SSF52980">
    <property type="entry name" value="Restriction endonuclease-like"/>
    <property type="match status" value="1"/>
</dbReference>
<evidence type="ECO:0000313" key="2">
    <source>
        <dbReference type="EMBL" id="GIG50823.1"/>
    </source>
</evidence>
<dbReference type="AlphaFoldDB" id="A0A919PYF1"/>
<dbReference type="GO" id="GO:0003677">
    <property type="term" value="F:DNA binding"/>
    <property type="evidence" value="ECO:0007669"/>
    <property type="project" value="InterPro"/>
</dbReference>
<dbReference type="EMBL" id="BONQ01000139">
    <property type="protein sequence ID" value="GIG50823.1"/>
    <property type="molecule type" value="Genomic_DNA"/>
</dbReference>
<dbReference type="InterPro" id="IPR011856">
    <property type="entry name" value="tRNA_endonuc-like_dom_sf"/>
</dbReference>
<accession>A0A919PYF1</accession>
<gene>
    <name evidence="2" type="ORF">Dsi01nite_088640</name>
</gene>
<dbReference type="GO" id="GO:0004519">
    <property type="term" value="F:endonuclease activity"/>
    <property type="evidence" value="ECO:0007669"/>
    <property type="project" value="InterPro"/>
</dbReference>